<name>A0A930EEA1_9FIRM</name>
<comment type="caution">
    <text evidence="1">The sequence shown here is derived from an EMBL/GenBank/DDBJ whole genome shotgun (WGS) entry which is preliminary data.</text>
</comment>
<dbReference type="EMBL" id="JABZQH010000142">
    <property type="protein sequence ID" value="MBF1352368.1"/>
    <property type="molecule type" value="Genomic_DNA"/>
</dbReference>
<evidence type="ECO:0000313" key="2">
    <source>
        <dbReference type="Proteomes" id="UP000722050"/>
    </source>
</evidence>
<reference evidence="1" key="1">
    <citation type="submission" date="2020-04" db="EMBL/GenBank/DDBJ databases">
        <title>Deep metagenomics examines the oral microbiome during advanced dental caries in children, revealing novel taxa and co-occurrences with host molecules.</title>
        <authorList>
            <person name="Baker J.L."/>
            <person name="Morton J.T."/>
            <person name="Dinis M."/>
            <person name="Alvarez R."/>
            <person name="Tran N.C."/>
            <person name="Knight R."/>
            <person name="Edlund A."/>
        </authorList>
    </citation>
    <scope>NUCLEOTIDE SEQUENCE</scope>
    <source>
        <strain evidence="1">JCVI_24_bin.8</strain>
    </source>
</reference>
<proteinExistence type="predicted"/>
<accession>A0A930EEA1</accession>
<sequence length="135" mass="15657">MAYYRTGSPVITIEYNEDSVNLLRKFSQINVKDALNEIDTKGRDCNYSPDRTWNGHVLGYQWSTGLDFEDHIGGGYILSIETDYYPFEEIVQCYVEWDDDWVIENELEEQCCSGDNVKHVLEIALNELNKFLASI</sequence>
<organism evidence="1 2">
    <name type="scientific">Mogibacterium diversum</name>
    <dbReference type="NCBI Taxonomy" id="114527"/>
    <lineage>
        <taxon>Bacteria</taxon>
        <taxon>Bacillati</taxon>
        <taxon>Bacillota</taxon>
        <taxon>Clostridia</taxon>
        <taxon>Peptostreptococcales</taxon>
        <taxon>Anaerovoracaceae</taxon>
        <taxon>Mogibacterium</taxon>
    </lineage>
</organism>
<evidence type="ECO:0000313" key="1">
    <source>
        <dbReference type="EMBL" id="MBF1352368.1"/>
    </source>
</evidence>
<dbReference type="Proteomes" id="UP000722050">
    <property type="component" value="Unassembled WGS sequence"/>
</dbReference>
<gene>
    <name evidence="1" type="ORF">HXM71_04525</name>
</gene>
<dbReference type="AlphaFoldDB" id="A0A930EEA1"/>
<protein>
    <submittedName>
        <fullName evidence="1">Uncharacterized protein</fullName>
    </submittedName>
</protein>